<keyword evidence="4 6" id="KW-1133">Transmembrane helix</keyword>
<sequence length="536" mass="60193">MSLLRKKKQPIWKQISLTSLLIGLVSLSVLITLTILLVASYQSNKKTLIDTTLTLNYTSAIKMSQTIDSLFKSMRSSLHYSASVLSNMNSMNTDEIYSNLELIRHSSNQFNSIVVVDETGIVRNMSPKSVGTVGQYIRTEEAKTALTLKKPYLSKPYITTKTKRLIVFMSEPIYDKEGRYRGYIGGTIYLQEKNILSMIFGNNPTDKIGSYFYIVGSNGHVLYHHDKNRLGKNISANQVVRKLMQGQSGHEQMVNLQGKALLAGYVKVPENGWGVIVASPISVVYEQLNDYIKTVLFYTLPPFILLMLIVIGLARGLARPFVTLADFMTKIGKEKVELPKGKRHWNREADLLTEAVRYAVADIKKQTEQLTLDAMTDPLTGLTNRRALQAIMHRWIEEQISFSIIIMDIDKFKSINDTFGHQAGDEVLKHFAKIITSCVRPGDVCCRFGGEEFISLISYASIEEAHLVAERIRLMLEKSVNPIGQTITVSQGIAHYSSHSDSAEELIHLADQALYKAKESGRNQTVIAEFAEELSH</sequence>
<evidence type="ECO:0000259" key="7">
    <source>
        <dbReference type="PROSITE" id="PS50887"/>
    </source>
</evidence>
<feature type="transmembrane region" description="Helical" evidence="6">
    <location>
        <begin position="20"/>
        <end position="41"/>
    </location>
</feature>
<dbReference type="GO" id="GO:0052621">
    <property type="term" value="F:diguanylate cyclase activity"/>
    <property type="evidence" value="ECO:0007669"/>
    <property type="project" value="TreeGrafter"/>
</dbReference>
<comment type="subcellular location">
    <subcellularLocation>
        <location evidence="1">Cell membrane</location>
        <topology evidence="1">Multi-pass membrane protein</topology>
    </subcellularLocation>
</comment>
<keyword evidence="3 6" id="KW-0812">Transmembrane</keyword>
<dbReference type="Pfam" id="PF00990">
    <property type="entry name" value="GGDEF"/>
    <property type="match status" value="1"/>
</dbReference>
<dbReference type="Pfam" id="PF02743">
    <property type="entry name" value="dCache_1"/>
    <property type="match status" value="1"/>
</dbReference>
<gene>
    <name evidence="8" type="ORF">AF333_21165</name>
    <name evidence="9" type="ORF">SAMN04487909_1451</name>
</gene>
<dbReference type="InterPro" id="IPR029787">
    <property type="entry name" value="Nucleotide_cyclase"/>
</dbReference>
<evidence type="ECO:0000313" key="11">
    <source>
        <dbReference type="Proteomes" id="UP000182836"/>
    </source>
</evidence>
<feature type="transmembrane region" description="Helical" evidence="6">
    <location>
        <begin position="295"/>
        <end position="318"/>
    </location>
</feature>
<organism evidence="8 10">
    <name type="scientific">Aneurinibacillus migulanus</name>
    <name type="common">Bacillus migulanus</name>
    <dbReference type="NCBI Taxonomy" id="47500"/>
    <lineage>
        <taxon>Bacteria</taxon>
        <taxon>Bacillati</taxon>
        <taxon>Bacillota</taxon>
        <taxon>Bacilli</taxon>
        <taxon>Bacillales</taxon>
        <taxon>Paenibacillaceae</taxon>
        <taxon>Aneurinibacillus group</taxon>
        <taxon>Aneurinibacillus</taxon>
    </lineage>
</organism>
<dbReference type="PATRIC" id="fig|47500.9.peg.5944"/>
<dbReference type="CDD" id="cd18773">
    <property type="entry name" value="PDC1_HK_sensor"/>
    <property type="match status" value="1"/>
</dbReference>
<keyword evidence="2" id="KW-1003">Cell membrane</keyword>
<dbReference type="InterPro" id="IPR000160">
    <property type="entry name" value="GGDEF_dom"/>
</dbReference>
<dbReference type="STRING" id="47500.AF333_21165"/>
<evidence type="ECO:0000256" key="2">
    <source>
        <dbReference type="ARBA" id="ARBA00022475"/>
    </source>
</evidence>
<proteinExistence type="predicted"/>
<dbReference type="Proteomes" id="UP000037269">
    <property type="component" value="Unassembled WGS sequence"/>
</dbReference>
<dbReference type="SMART" id="SM00267">
    <property type="entry name" value="GGDEF"/>
    <property type="match status" value="1"/>
</dbReference>
<protein>
    <submittedName>
        <fullName evidence="8 9">Diguanylate cyclase</fullName>
    </submittedName>
</protein>
<reference evidence="8 10" key="1">
    <citation type="submission" date="2015-07" db="EMBL/GenBank/DDBJ databases">
        <title>Fjat-14205 dsm 2895.</title>
        <authorList>
            <person name="Liu B."/>
            <person name="Wang J."/>
            <person name="Zhu Y."/>
            <person name="Liu G."/>
            <person name="Chen Q."/>
            <person name="Chen Z."/>
            <person name="Lan J."/>
            <person name="Che J."/>
            <person name="Ge C."/>
            <person name="Shi H."/>
            <person name="Pan Z."/>
            <person name="Liu X."/>
        </authorList>
    </citation>
    <scope>NUCLEOTIDE SEQUENCE [LARGE SCALE GENOMIC DNA]</scope>
    <source>
        <strain evidence="8 10">DSM 2895</strain>
    </source>
</reference>
<dbReference type="OrthoDB" id="9759607at2"/>
<dbReference type="SUPFAM" id="SSF55073">
    <property type="entry name" value="Nucleotide cyclase"/>
    <property type="match status" value="1"/>
</dbReference>
<dbReference type="InterPro" id="IPR050469">
    <property type="entry name" value="Diguanylate_Cyclase"/>
</dbReference>
<evidence type="ECO:0000256" key="4">
    <source>
        <dbReference type="ARBA" id="ARBA00022989"/>
    </source>
</evidence>
<dbReference type="SUPFAM" id="SSF103190">
    <property type="entry name" value="Sensory domain-like"/>
    <property type="match status" value="2"/>
</dbReference>
<dbReference type="EMBL" id="FNED01000045">
    <property type="protein sequence ID" value="SDK24136.1"/>
    <property type="molecule type" value="Genomic_DNA"/>
</dbReference>
<evidence type="ECO:0000256" key="1">
    <source>
        <dbReference type="ARBA" id="ARBA00004651"/>
    </source>
</evidence>
<dbReference type="InterPro" id="IPR029151">
    <property type="entry name" value="Sensor-like_sf"/>
</dbReference>
<dbReference type="PANTHER" id="PTHR45138">
    <property type="entry name" value="REGULATORY COMPONENTS OF SENSORY TRANSDUCTION SYSTEM"/>
    <property type="match status" value="1"/>
</dbReference>
<keyword evidence="5 6" id="KW-0472">Membrane</keyword>
<evidence type="ECO:0000313" key="9">
    <source>
        <dbReference type="EMBL" id="SDK24136.1"/>
    </source>
</evidence>
<dbReference type="GO" id="GO:0005886">
    <property type="term" value="C:plasma membrane"/>
    <property type="evidence" value="ECO:0007669"/>
    <property type="project" value="UniProtKB-SubCell"/>
</dbReference>
<dbReference type="RefSeq" id="WP_043066877.1">
    <property type="nucleotide sequence ID" value="NZ_BJOA01000148.1"/>
</dbReference>
<keyword evidence="10" id="KW-1185">Reference proteome</keyword>
<dbReference type="Proteomes" id="UP000182836">
    <property type="component" value="Unassembled WGS sequence"/>
</dbReference>
<dbReference type="PROSITE" id="PS50887">
    <property type="entry name" value="GGDEF"/>
    <property type="match status" value="1"/>
</dbReference>
<dbReference type="FunFam" id="3.30.70.270:FF:000001">
    <property type="entry name" value="Diguanylate cyclase domain protein"/>
    <property type="match status" value="1"/>
</dbReference>
<dbReference type="InterPro" id="IPR033479">
    <property type="entry name" value="dCache_1"/>
</dbReference>
<accession>A0A0M0H670</accession>
<evidence type="ECO:0000256" key="3">
    <source>
        <dbReference type="ARBA" id="ARBA00022692"/>
    </source>
</evidence>
<dbReference type="EMBL" id="LGUG01000004">
    <property type="protein sequence ID" value="KON97590.1"/>
    <property type="molecule type" value="Genomic_DNA"/>
</dbReference>
<evidence type="ECO:0000313" key="10">
    <source>
        <dbReference type="Proteomes" id="UP000037269"/>
    </source>
</evidence>
<evidence type="ECO:0000256" key="5">
    <source>
        <dbReference type="ARBA" id="ARBA00023136"/>
    </source>
</evidence>
<dbReference type="Gene3D" id="3.30.70.270">
    <property type="match status" value="1"/>
</dbReference>
<dbReference type="PANTHER" id="PTHR45138:SF9">
    <property type="entry name" value="DIGUANYLATE CYCLASE DGCM-RELATED"/>
    <property type="match status" value="1"/>
</dbReference>
<feature type="domain" description="GGDEF" evidence="7">
    <location>
        <begin position="400"/>
        <end position="530"/>
    </location>
</feature>
<dbReference type="InterPro" id="IPR043128">
    <property type="entry name" value="Rev_trsase/Diguanyl_cyclase"/>
</dbReference>
<dbReference type="CDD" id="cd12912">
    <property type="entry name" value="PDC2_MCP_like"/>
    <property type="match status" value="1"/>
</dbReference>
<dbReference type="AlphaFoldDB" id="A0A0M0H670"/>
<dbReference type="NCBIfam" id="TIGR00254">
    <property type="entry name" value="GGDEF"/>
    <property type="match status" value="1"/>
</dbReference>
<name>A0A0M0H670_ANEMI</name>
<evidence type="ECO:0000313" key="8">
    <source>
        <dbReference type="EMBL" id="KON97590.1"/>
    </source>
</evidence>
<dbReference type="CDD" id="cd01949">
    <property type="entry name" value="GGDEF"/>
    <property type="match status" value="1"/>
</dbReference>
<reference evidence="9 11" key="2">
    <citation type="submission" date="2016-10" db="EMBL/GenBank/DDBJ databases">
        <authorList>
            <person name="de Groot N.N."/>
        </authorList>
    </citation>
    <scope>NUCLEOTIDE SEQUENCE [LARGE SCALE GENOMIC DNA]</scope>
    <source>
        <strain evidence="9 11">DSM 2895</strain>
    </source>
</reference>
<dbReference type="Gene3D" id="3.30.450.20">
    <property type="entry name" value="PAS domain"/>
    <property type="match status" value="1"/>
</dbReference>
<evidence type="ECO:0000256" key="6">
    <source>
        <dbReference type="SAM" id="Phobius"/>
    </source>
</evidence>